<evidence type="ECO:0000256" key="4">
    <source>
        <dbReference type="ARBA" id="ARBA00022857"/>
    </source>
</evidence>
<evidence type="ECO:0000256" key="7">
    <source>
        <dbReference type="ARBA" id="ARBA00049442"/>
    </source>
</evidence>
<protein>
    <recommendedName>
        <fullName evidence="2 8">Shikimate dehydrogenase (NADP(+))</fullName>
        <shortName evidence="8">SDH</shortName>
        <ecNumber evidence="2 8">1.1.1.25</ecNumber>
    </recommendedName>
</protein>
<dbReference type="Proteomes" id="UP000514752">
    <property type="component" value="Chromosome"/>
</dbReference>
<dbReference type="FunFam" id="3.40.50.10860:FF:000006">
    <property type="entry name" value="Shikimate dehydrogenase (NADP(+))"/>
    <property type="match status" value="1"/>
</dbReference>
<feature type="binding site" evidence="8">
    <location>
        <position position="215"/>
    </location>
    <ligand>
        <name>shikimate</name>
        <dbReference type="ChEBI" id="CHEBI:36208"/>
    </ligand>
</feature>
<dbReference type="HAMAP" id="MF_00222">
    <property type="entry name" value="Shikimate_DH_AroE"/>
    <property type="match status" value="1"/>
</dbReference>
<dbReference type="GO" id="GO:0008652">
    <property type="term" value="P:amino acid biosynthetic process"/>
    <property type="evidence" value="ECO:0007669"/>
    <property type="project" value="UniProtKB-KW"/>
</dbReference>
<comment type="pathway">
    <text evidence="1 8">Metabolic intermediate biosynthesis; chorismate biosynthesis; chorismate from D-erythrose 4-phosphate and phosphoenolpyruvate: step 4/7.</text>
</comment>
<evidence type="ECO:0000256" key="8">
    <source>
        <dbReference type="HAMAP-Rule" id="MF_00222"/>
    </source>
</evidence>
<feature type="binding site" evidence="8">
    <location>
        <position position="88"/>
    </location>
    <ligand>
        <name>shikimate</name>
        <dbReference type="ChEBI" id="CHEBI:36208"/>
    </ligand>
</feature>
<dbReference type="Gene3D" id="3.40.50.10860">
    <property type="entry name" value="Leucine Dehydrogenase, chain A, domain 1"/>
    <property type="match status" value="1"/>
</dbReference>
<feature type="binding site" evidence="8">
    <location>
        <position position="237"/>
    </location>
    <ligand>
        <name>NADP(+)</name>
        <dbReference type="ChEBI" id="CHEBI:58349"/>
    </ligand>
</feature>
<dbReference type="Pfam" id="PF01488">
    <property type="entry name" value="Shikimate_DH"/>
    <property type="match status" value="1"/>
</dbReference>
<evidence type="ECO:0000259" key="9">
    <source>
        <dbReference type="Pfam" id="PF01488"/>
    </source>
</evidence>
<dbReference type="InterPro" id="IPR013708">
    <property type="entry name" value="Shikimate_DH-bd_N"/>
</dbReference>
<keyword evidence="3 8" id="KW-0028">Amino-acid biosynthesis</keyword>
<dbReference type="PANTHER" id="PTHR21089:SF1">
    <property type="entry name" value="BIFUNCTIONAL 3-DEHYDROQUINATE DEHYDRATASE_SHIKIMATE DEHYDROGENASE, CHLOROPLASTIC"/>
    <property type="match status" value="1"/>
</dbReference>
<evidence type="ECO:0000259" key="10">
    <source>
        <dbReference type="Pfam" id="PF08501"/>
    </source>
</evidence>
<dbReference type="GO" id="GO:0019632">
    <property type="term" value="P:shikimate metabolic process"/>
    <property type="evidence" value="ECO:0007669"/>
    <property type="project" value="InterPro"/>
</dbReference>
<keyword evidence="4 8" id="KW-0521">NADP</keyword>
<dbReference type="RefSeq" id="WP_182121508.1">
    <property type="nucleotide sequence ID" value="NZ_CP059567.1"/>
</dbReference>
<sequence>MSAPLYAVFGNPVAHSRSPLIHQMFARQEGTAIRYERILAEPGAFGQAAADFFATGGQGANVTVPFKTDACHWADSLSERARAAGAVNTLIKQADGRITGDNTDGAGLLRDITANLQVALAGKRLLLLGAGGAARGVMLPLLQAGPASLTVANRTAGKAQELAEAFGAQACPLADLPAGGFDVVINATSGGLSGELPAIAPAVLSACELAYDMVYAAEPTAFLRFAGQAGARRGADGLGMLVEQAAESYYLWRGFRPDTAPVLAAMRANP</sequence>
<dbReference type="NCBIfam" id="TIGR00507">
    <property type="entry name" value="aroE"/>
    <property type="match status" value="1"/>
</dbReference>
<evidence type="ECO:0000256" key="6">
    <source>
        <dbReference type="ARBA" id="ARBA00023141"/>
    </source>
</evidence>
<dbReference type="GO" id="GO:0005829">
    <property type="term" value="C:cytosol"/>
    <property type="evidence" value="ECO:0007669"/>
    <property type="project" value="TreeGrafter"/>
</dbReference>
<dbReference type="GO" id="GO:0009423">
    <property type="term" value="P:chorismate biosynthetic process"/>
    <property type="evidence" value="ECO:0007669"/>
    <property type="project" value="UniProtKB-UniRule"/>
</dbReference>
<name>A0A7D7N814_9NEIS</name>
<feature type="binding site" evidence="8">
    <location>
        <begin position="153"/>
        <end position="158"/>
    </location>
    <ligand>
        <name>NADP(+)</name>
        <dbReference type="ChEBI" id="CHEBI:58349"/>
    </ligand>
</feature>
<proteinExistence type="inferred from homology"/>
<evidence type="ECO:0000259" key="11">
    <source>
        <dbReference type="Pfam" id="PF18317"/>
    </source>
</evidence>
<feature type="binding site" evidence="8">
    <location>
        <position position="244"/>
    </location>
    <ligand>
        <name>shikimate</name>
        <dbReference type="ChEBI" id="CHEBI:36208"/>
    </ligand>
</feature>
<accession>A0A7D7N814</accession>
<feature type="binding site" evidence="8">
    <location>
        <position position="213"/>
    </location>
    <ligand>
        <name>NADP(+)</name>
        <dbReference type="ChEBI" id="CHEBI:58349"/>
    </ligand>
</feature>
<comment type="subunit">
    <text evidence="8">Homodimer.</text>
</comment>
<dbReference type="GO" id="GO:0009073">
    <property type="term" value="P:aromatic amino acid family biosynthetic process"/>
    <property type="evidence" value="ECO:0007669"/>
    <property type="project" value="UniProtKB-KW"/>
</dbReference>
<feature type="binding site" evidence="8">
    <location>
        <position position="104"/>
    </location>
    <ligand>
        <name>shikimate</name>
        <dbReference type="ChEBI" id="CHEBI:36208"/>
    </ligand>
</feature>
<evidence type="ECO:0000313" key="12">
    <source>
        <dbReference type="EMBL" id="QMT39717.1"/>
    </source>
</evidence>
<evidence type="ECO:0000313" key="13">
    <source>
        <dbReference type="Proteomes" id="UP000514752"/>
    </source>
</evidence>
<comment type="function">
    <text evidence="8">Involved in the biosynthesis of the chorismate, which leads to the biosynthesis of aromatic amino acids. Catalyzes the reversible NADPH linked reduction of 3-dehydroshikimate (DHSA) to yield shikimate (SA).</text>
</comment>
<dbReference type="AlphaFoldDB" id="A0A7D7N814"/>
<feature type="domain" description="SDH C-terminal" evidence="11">
    <location>
        <begin position="237"/>
        <end position="267"/>
    </location>
</feature>
<dbReference type="InterPro" id="IPR041121">
    <property type="entry name" value="SDH_C"/>
</dbReference>
<keyword evidence="6 8" id="KW-0057">Aromatic amino acid biosynthesis</keyword>
<gene>
    <name evidence="8 12" type="primary">aroE</name>
    <name evidence="12" type="ORF">H3L94_07500</name>
</gene>
<organism evidence="12 13">
    <name type="scientific">Neisseria shayeganii</name>
    <dbReference type="NCBI Taxonomy" id="607712"/>
    <lineage>
        <taxon>Bacteria</taxon>
        <taxon>Pseudomonadati</taxon>
        <taxon>Pseudomonadota</taxon>
        <taxon>Betaproteobacteria</taxon>
        <taxon>Neisseriales</taxon>
        <taxon>Neisseriaceae</taxon>
        <taxon>Neisseria</taxon>
    </lineage>
</organism>
<dbReference type="InterPro" id="IPR011342">
    <property type="entry name" value="Shikimate_DH"/>
</dbReference>
<comment type="catalytic activity">
    <reaction evidence="7 8">
        <text>shikimate + NADP(+) = 3-dehydroshikimate + NADPH + H(+)</text>
        <dbReference type="Rhea" id="RHEA:17737"/>
        <dbReference type="ChEBI" id="CHEBI:15378"/>
        <dbReference type="ChEBI" id="CHEBI:16630"/>
        <dbReference type="ChEBI" id="CHEBI:36208"/>
        <dbReference type="ChEBI" id="CHEBI:57783"/>
        <dbReference type="ChEBI" id="CHEBI:58349"/>
        <dbReference type="EC" id="1.1.1.25"/>
    </reaction>
</comment>
<feature type="binding site" evidence="8">
    <location>
        <begin position="16"/>
        <end position="18"/>
    </location>
    <ligand>
        <name>shikimate</name>
        <dbReference type="ChEBI" id="CHEBI:36208"/>
    </ligand>
</feature>
<dbReference type="NCBIfam" id="NF001310">
    <property type="entry name" value="PRK00258.1-2"/>
    <property type="match status" value="1"/>
</dbReference>
<dbReference type="Pfam" id="PF08501">
    <property type="entry name" value="Shikimate_dh_N"/>
    <property type="match status" value="1"/>
</dbReference>
<dbReference type="InterPro" id="IPR036291">
    <property type="entry name" value="NAD(P)-bd_dom_sf"/>
</dbReference>
<reference evidence="12 13" key="1">
    <citation type="submission" date="2020-07" db="EMBL/GenBank/DDBJ databases">
        <title>Genomic diversity of species in the Neisseriaceae family.</title>
        <authorList>
            <person name="Vincent A.T."/>
            <person name="Bernet E."/>
            <person name="Veyrier F.J."/>
        </authorList>
    </citation>
    <scope>NUCLEOTIDE SEQUENCE [LARGE SCALE GENOMIC DNA]</scope>
    <source>
        <strain evidence="12 13">DSM 22244</strain>
    </source>
</reference>
<dbReference type="InterPro" id="IPR046346">
    <property type="entry name" value="Aminoacid_DH-like_N_sf"/>
</dbReference>
<dbReference type="EMBL" id="CP059567">
    <property type="protein sequence ID" value="QMT39717.1"/>
    <property type="molecule type" value="Genomic_DNA"/>
</dbReference>
<dbReference type="SUPFAM" id="SSF51735">
    <property type="entry name" value="NAD(P)-binding Rossmann-fold domains"/>
    <property type="match status" value="1"/>
</dbReference>
<comment type="similarity">
    <text evidence="8">Belongs to the shikimate dehydrogenase family.</text>
</comment>
<evidence type="ECO:0000256" key="2">
    <source>
        <dbReference type="ARBA" id="ARBA00012962"/>
    </source>
</evidence>
<dbReference type="KEGG" id="nsg:H3L94_07500"/>
<feature type="binding site" evidence="8">
    <location>
        <begin position="129"/>
        <end position="133"/>
    </location>
    <ligand>
        <name>NADP(+)</name>
        <dbReference type="ChEBI" id="CHEBI:58349"/>
    </ligand>
</feature>
<dbReference type="CDD" id="cd01065">
    <property type="entry name" value="NAD_bind_Shikimate_DH"/>
    <property type="match status" value="1"/>
</dbReference>
<feature type="domain" description="Quinate/shikimate 5-dehydrogenase/glutamyl-tRNA reductase" evidence="9">
    <location>
        <begin position="119"/>
        <end position="189"/>
    </location>
</feature>
<feature type="binding site" evidence="8">
    <location>
        <position position="63"/>
    </location>
    <ligand>
        <name>shikimate</name>
        <dbReference type="ChEBI" id="CHEBI:36208"/>
    </ligand>
</feature>
<evidence type="ECO:0000256" key="1">
    <source>
        <dbReference type="ARBA" id="ARBA00004871"/>
    </source>
</evidence>
<feature type="domain" description="Shikimate dehydrogenase substrate binding N-terminal" evidence="10">
    <location>
        <begin position="8"/>
        <end position="90"/>
    </location>
</feature>
<evidence type="ECO:0000256" key="5">
    <source>
        <dbReference type="ARBA" id="ARBA00023002"/>
    </source>
</evidence>
<evidence type="ECO:0000256" key="3">
    <source>
        <dbReference type="ARBA" id="ARBA00022605"/>
    </source>
</evidence>
<dbReference type="InterPro" id="IPR006151">
    <property type="entry name" value="Shikm_DH/Glu-tRNA_Rdtase"/>
</dbReference>
<dbReference type="GO" id="GO:0050661">
    <property type="term" value="F:NADP binding"/>
    <property type="evidence" value="ECO:0007669"/>
    <property type="project" value="InterPro"/>
</dbReference>
<dbReference type="UniPathway" id="UPA00053">
    <property type="reaction ID" value="UER00087"/>
</dbReference>
<feature type="binding site" evidence="8">
    <location>
        <position position="79"/>
    </location>
    <ligand>
        <name>NADP(+)</name>
        <dbReference type="ChEBI" id="CHEBI:58349"/>
    </ligand>
</feature>
<keyword evidence="5 8" id="KW-0560">Oxidoreductase</keyword>
<dbReference type="GO" id="GO:0004764">
    <property type="term" value="F:shikimate 3-dehydrogenase (NADP+) activity"/>
    <property type="evidence" value="ECO:0007669"/>
    <property type="project" value="UniProtKB-UniRule"/>
</dbReference>
<dbReference type="SUPFAM" id="SSF53223">
    <property type="entry name" value="Aminoacid dehydrogenase-like, N-terminal domain"/>
    <property type="match status" value="1"/>
</dbReference>
<dbReference type="InterPro" id="IPR022893">
    <property type="entry name" value="Shikimate_DH_fam"/>
</dbReference>
<dbReference type="Gene3D" id="3.40.50.720">
    <property type="entry name" value="NAD(P)-binding Rossmann-like Domain"/>
    <property type="match status" value="1"/>
</dbReference>
<dbReference type="PANTHER" id="PTHR21089">
    <property type="entry name" value="SHIKIMATE DEHYDROGENASE"/>
    <property type="match status" value="1"/>
</dbReference>
<dbReference type="Pfam" id="PF18317">
    <property type="entry name" value="SDH_C"/>
    <property type="match status" value="1"/>
</dbReference>
<dbReference type="EC" id="1.1.1.25" evidence="2 8"/>
<feature type="active site" description="Proton acceptor" evidence="8">
    <location>
        <position position="67"/>
    </location>
</feature>